<dbReference type="InterPro" id="IPR036938">
    <property type="entry name" value="PAP2/HPO_sf"/>
</dbReference>
<dbReference type="GO" id="GO:0030148">
    <property type="term" value="P:sphingolipid biosynthetic process"/>
    <property type="evidence" value="ECO:0007669"/>
    <property type="project" value="TreeGrafter"/>
</dbReference>
<dbReference type="Pfam" id="PF14378">
    <property type="entry name" value="PAP2_3"/>
    <property type="match status" value="1"/>
</dbReference>
<evidence type="ECO:0000259" key="6">
    <source>
        <dbReference type="SMART" id="SM00014"/>
    </source>
</evidence>
<dbReference type="GeneID" id="54364362"/>
<keyword evidence="2 5" id="KW-0812">Transmembrane</keyword>
<feature type="transmembrane region" description="Helical" evidence="5">
    <location>
        <begin position="294"/>
        <end position="310"/>
    </location>
</feature>
<dbReference type="InterPro" id="IPR000326">
    <property type="entry name" value="PAP2/HPO"/>
</dbReference>
<dbReference type="SMART" id="SM00014">
    <property type="entry name" value="acidPPc"/>
    <property type="match status" value="1"/>
</dbReference>
<evidence type="ECO:0000256" key="5">
    <source>
        <dbReference type="SAM" id="Phobius"/>
    </source>
</evidence>
<name>A0A6J3M0U2_9PEZI</name>
<proteinExistence type="predicted"/>
<evidence type="ECO:0000313" key="7">
    <source>
        <dbReference type="Proteomes" id="UP000504637"/>
    </source>
</evidence>
<dbReference type="PANTHER" id="PTHR31310:SF11">
    <property type="entry name" value="INOSITOL PHOSPHORYLCERAMIDE SYNTHASE CATALYTIC SUBUNIT AUR1"/>
    <property type="match status" value="1"/>
</dbReference>
<dbReference type="SUPFAM" id="SSF48317">
    <property type="entry name" value="Acid phosphatase/Vanadium-dependent haloperoxidase"/>
    <property type="match status" value="1"/>
</dbReference>
<dbReference type="OrthoDB" id="5784at2759"/>
<dbReference type="InterPro" id="IPR026841">
    <property type="entry name" value="Aur1/Ipt1"/>
</dbReference>
<evidence type="ECO:0000256" key="2">
    <source>
        <dbReference type="ARBA" id="ARBA00022692"/>
    </source>
</evidence>
<sequence length="441" mass="48973">MIAINPFAATSESTVRRRLRITRSKIRSRQTPTSSIASIETSFNPARTLKSLRTHKWSYYDAQYLFLAIVGIFSFCMIKTPGLFVKAMVATLLMTSLAIPITRQFFLPFLPIAGWLILFYASQFTPSEYRPGIWVRVLPALENILFGANLSNLLAAHKSPILDVLAWIPYGITHFGAPFVCSGVMFILGPPGTTPVFARSFGYMNMAGVIIQILFPCAAPWYENMYGLAPANYSIPGSPAGLAAVDKLFGIDLYTSTFTASPLVFGAFPSLHAANATIEALFMANTFPRLRPLFVFYVLWMWYATMYLSHHYAVDLVGGSLLAAVAYFVAKGSFLPRVQVGKLFRWDYDFVEYGEPREAYAYGFPHDFVSDDYELATKGDCDGWTIGSTSSFSTSRGFSFDQRSPLGEDQWDGETLASVLSSTSSITSDFEFAKSRKEGIE</sequence>
<dbReference type="AlphaFoldDB" id="A0A6J3M0U2"/>
<accession>A0A6J3M0U2</accession>
<feature type="domain" description="Phosphatidic acid phosphatase type 2/haloperoxidase" evidence="6">
    <location>
        <begin position="194"/>
        <end position="331"/>
    </location>
</feature>
<feature type="transmembrane region" description="Helical" evidence="5">
    <location>
        <begin position="201"/>
        <end position="222"/>
    </location>
</feature>
<dbReference type="GO" id="GO:0006676">
    <property type="term" value="P:mannosyl diphosphorylinositol ceramide metabolic process"/>
    <property type="evidence" value="ECO:0007669"/>
    <property type="project" value="TreeGrafter"/>
</dbReference>
<evidence type="ECO:0000256" key="3">
    <source>
        <dbReference type="ARBA" id="ARBA00022989"/>
    </source>
</evidence>
<feature type="transmembrane region" description="Helical" evidence="5">
    <location>
        <begin position="133"/>
        <end position="155"/>
    </location>
</feature>
<protein>
    <submittedName>
        <fullName evidence="8">PAP2-domain-containing protein</fullName>
    </submittedName>
</protein>
<dbReference type="GO" id="GO:0016020">
    <property type="term" value="C:membrane"/>
    <property type="evidence" value="ECO:0007669"/>
    <property type="project" value="UniProtKB-SubCell"/>
</dbReference>
<reference evidence="8" key="1">
    <citation type="submission" date="2020-01" db="EMBL/GenBank/DDBJ databases">
        <authorList>
            <consortium name="DOE Joint Genome Institute"/>
            <person name="Haridas S."/>
            <person name="Albert R."/>
            <person name="Binder M."/>
            <person name="Bloem J."/>
            <person name="Labutti K."/>
            <person name="Salamov A."/>
            <person name="Andreopoulos B."/>
            <person name="Baker S.E."/>
            <person name="Barry K."/>
            <person name="Bills G."/>
            <person name="Bluhm B.H."/>
            <person name="Cannon C."/>
            <person name="Castanera R."/>
            <person name="Culley D.E."/>
            <person name="Daum C."/>
            <person name="Ezra D."/>
            <person name="Gonzalez J.B."/>
            <person name="Henrissat B."/>
            <person name="Kuo A."/>
            <person name="Liang C."/>
            <person name="Lipzen A."/>
            <person name="Lutzoni F."/>
            <person name="Magnuson J."/>
            <person name="Mondo S."/>
            <person name="Nolan M."/>
            <person name="Ohm R."/>
            <person name="Pangilinan J."/>
            <person name="Park H.-J."/>
            <person name="Ramirez L."/>
            <person name="Alfaro M."/>
            <person name="Sun H."/>
            <person name="Tritt A."/>
            <person name="Yoshinaga Y."/>
            <person name="Zwiers L.-H."/>
            <person name="Turgeon B.G."/>
            <person name="Goodwin S.B."/>
            <person name="Spatafora J.W."/>
            <person name="Crous P.W."/>
            <person name="Grigoriev I.V."/>
        </authorList>
    </citation>
    <scope>NUCLEOTIDE SEQUENCE</scope>
    <source>
        <strain evidence="8">CBS 342.82</strain>
    </source>
</reference>
<evidence type="ECO:0000256" key="1">
    <source>
        <dbReference type="ARBA" id="ARBA00004141"/>
    </source>
</evidence>
<keyword evidence="3 5" id="KW-1133">Transmembrane helix</keyword>
<keyword evidence="4 5" id="KW-0472">Membrane</keyword>
<dbReference type="Proteomes" id="UP000504637">
    <property type="component" value="Unplaced"/>
</dbReference>
<evidence type="ECO:0000256" key="4">
    <source>
        <dbReference type="ARBA" id="ARBA00023136"/>
    </source>
</evidence>
<feature type="transmembrane region" description="Helical" evidence="5">
    <location>
        <begin position="316"/>
        <end position="335"/>
    </location>
</feature>
<dbReference type="RefSeq" id="XP_033457563.1">
    <property type="nucleotide sequence ID" value="XM_033606562.1"/>
</dbReference>
<evidence type="ECO:0000313" key="8">
    <source>
        <dbReference type="RefSeq" id="XP_033457563.1"/>
    </source>
</evidence>
<dbReference type="FunFam" id="1.20.144.10:FF:000015">
    <property type="entry name" value="Aureobasidin resistance protein Aur1"/>
    <property type="match status" value="1"/>
</dbReference>
<dbReference type="Gene3D" id="1.20.144.10">
    <property type="entry name" value="Phosphatidic acid phosphatase type 2/haloperoxidase"/>
    <property type="match status" value="1"/>
</dbReference>
<comment type="subcellular location">
    <subcellularLocation>
        <location evidence="1">Membrane</location>
        <topology evidence="1">Multi-pass membrane protein</topology>
    </subcellularLocation>
</comment>
<reference evidence="8" key="2">
    <citation type="submission" date="2020-04" db="EMBL/GenBank/DDBJ databases">
        <authorList>
            <consortium name="NCBI Genome Project"/>
        </authorList>
    </citation>
    <scope>NUCLEOTIDE SEQUENCE</scope>
    <source>
        <strain evidence="8">CBS 342.82</strain>
    </source>
</reference>
<reference evidence="8" key="3">
    <citation type="submission" date="2025-08" db="UniProtKB">
        <authorList>
            <consortium name="RefSeq"/>
        </authorList>
    </citation>
    <scope>IDENTIFICATION</scope>
    <source>
        <strain evidence="8">CBS 342.82</strain>
    </source>
</reference>
<keyword evidence="7" id="KW-1185">Reference proteome</keyword>
<feature type="transmembrane region" description="Helical" evidence="5">
    <location>
        <begin position="57"/>
        <end position="76"/>
    </location>
</feature>
<organism evidence="8">
    <name type="scientific">Dissoconium aciculare CBS 342.82</name>
    <dbReference type="NCBI Taxonomy" id="1314786"/>
    <lineage>
        <taxon>Eukaryota</taxon>
        <taxon>Fungi</taxon>
        <taxon>Dikarya</taxon>
        <taxon>Ascomycota</taxon>
        <taxon>Pezizomycotina</taxon>
        <taxon>Dothideomycetes</taxon>
        <taxon>Dothideomycetidae</taxon>
        <taxon>Mycosphaerellales</taxon>
        <taxon>Dissoconiaceae</taxon>
        <taxon>Dissoconium</taxon>
    </lineage>
</organism>
<gene>
    <name evidence="8" type="ORF">K489DRAFT_389982</name>
</gene>
<feature type="transmembrane region" description="Helical" evidence="5">
    <location>
        <begin position="105"/>
        <end position="121"/>
    </location>
</feature>
<feature type="transmembrane region" description="Helical" evidence="5">
    <location>
        <begin position="167"/>
        <end position="189"/>
    </location>
</feature>
<dbReference type="InterPro" id="IPR052185">
    <property type="entry name" value="IPC_Synthase-Related"/>
</dbReference>
<dbReference type="CDD" id="cd03386">
    <property type="entry name" value="PAP2_Aur1_like"/>
    <property type="match status" value="1"/>
</dbReference>
<dbReference type="PANTHER" id="PTHR31310">
    <property type="match status" value="1"/>
</dbReference>
<dbReference type="GO" id="GO:0070916">
    <property type="term" value="C:inositol phosphoceramide synthase complex"/>
    <property type="evidence" value="ECO:0007669"/>
    <property type="project" value="TreeGrafter"/>
</dbReference>